<dbReference type="Pfam" id="PF02397">
    <property type="entry name" value="Bac_transf"/>
    <property type="match status" value="1"/>
</dbReference>
<sequence length="191" mass="21536">MKTGVEYAHSREKRVFDLAVAHTLRLPAAVALQALRASDLFRNTEYLRTEKRVGAFASLGDIDKIRTTNDDNEPLNTLASFMERMGIDEFAQHRQIRAGTMSMVGWRQLAPIDHVKRYAEPYTPLDIQHLSLVVPTRPGLVGTFSIESHFGDHDIASQELQKEMEVFDVTHGSLIYDANLIVKAIAKVFRA</sequence>
<organism evidence="2 3">
    <name type="scientific">Candidatus Mycosynbacter amalyticus</name>
    <dbReference type="NCBI Taxonomy" id="2665156"/>
    <lineage>
        <taxon>Bacteria</taxon>
        <taxon>Candidatus Saccharimonadota</taxon>
        <taxon>Candidatus Saccharimonadota incertae sedis</taxon>
        <taxon>Candidatus Mycosynbacter</taxon>
    </lineage>
</organism>
<protein>
    <recommendedName>
        <fullName evidence="1">Bacterial sugar transferase domain-containing protein</fullName>
    </recommendedName>
</protein>
<dbReference type="AlphaFoldDB" id="A0A857MNC9"/>
<feature type="domain" description="Bacterial sugar transferase" evidence="1">
    <location>
        <begin position="13"/>
        <end position="189"/>
    </location>
</feature>
<dbReference type="EMBL" id="CP045921">
    <property type="protein sequence ID" value="QHN42779.1"/>
    <property type="molecule type" value="Genomic_DNA"/>
</dbReference>
<evidence type="ECO:0000313" key="3">
    <source>
        <dbReference type="Proteomes" id="UP001059824"/>
    </source>
</evidence>
<dbReference type="InterPro" id="IPR003362">
    <property type="entry name" value="Bact_transf"/>
</dbReference>
<reference evidence="2" key="1">
    <citation type="journal article" date="2021" name="Nat. Microbiol.">
        <title>Cocultivation of an ultrasmall environmental parasitic bacterium with lytic ability against bacteria associated with wastewater foams.</title>
        <authorList>
            <person name="Batinovic S."/>
            <person name="Rose J.J.A."/>
            <person name="Ratcliffe J."/>
            <person name="Seviour R.J."/>
            <person name="Petrovski S."/>
        </authorList>
    </citation>
    <scope>NUCLEOTIDE SEQUENCE</scope>
    <source>
        <strain evidence="2">JR1</strain>
    </source>
</reference>
<gene>
    <name evidence="2" type="ORF">GII36_02845</name>
</gene>
<dbReference type="KEGG" id="mama:GII36_02845"/>
<name>A0A857MNC9_9BACT</name>
<dbReference type="RefSeq" id="WP_260764316.1">
    <property type="nucleotide sequence ID" value="NZ_CP045921.1"/>
</dbReference>
<accession>A0A857MNC9</accession>
<proteinExistence type="predicted"/>
<keyword evidence="3" id="KW-1185">Reference proteome</keyword>
<evidence type="ECO:0000259" key="1">
    <source>
        <dbReference type="Pfam" id="PF02397"/>
    </source>
</evidence>
<dbReference type="Proteomes" id="UP001059824">
    <property type="component" value="Chromosome"/>
</dbReference>
<evidence type="ECO:0000313" key="2">
    <source>
        <dbReference type="EMBL" id="QHN42779.1"/>
    </source>
</evidence>